<evidence type="ECO:0000256" key="1">
    <source>
        <dbReference type="SAM" id="SignalP"/>
    </source>
</evidence>
<evidence type="ECO:0000259" key="2">
    <source>
        <dbReference type="Pfam" id="PF04536"/>
    </source>
</evidence>
<dbReference type="AlphaFoldDB" id="A0A550I746"/>
<dbReference type="Gene3D" id="3.10.310.50">
    <property type="match status" value="1"/>
</dbReference>
<dbReference type="PANTHER" id="PTHR30373">
    <property type="entry name" value="UPF0603 PROTEIN YGCG"/>
    <property type="match status" value="1"/>
</dbReference>
<dbReference type="PANTHER" id="PTHR30373:SF2">
    <property type="entry name" value="UPF0603 PROTEIN YGCG"/>
    <property type="match status" value="1"/>
</dbReference>
<dbReference type="InterPro" id="IPR007621">
    <property type="entry name" value="TPM_dom"/>
</dbReference>
<sequence length="175" mass="20423">MKKILLILLVLANLISCKTSSENEGKYTRERTEIQHKNVQFPEYRGFVNDFNNIFTHDQIQDLEILLHEYEKQTSNEIAVVTINSIEPYDQIQWYTTDLANYWGIGSKGRGNGLLILLDNNKKKIWISTGKKTEKILTDKIVKQIIDSIIIPEFKKDKYYDGIVKGVEEIKVKWN</sequence>
<dbReference type="Proteomes" id="UP000315131">
    <property type="component" value="Unassembled WGS sequence"/>
</dbReference>
<name>A0A550I746_9FLAO</name>
<feature type="signal peptide" evidence="1">
    <location>
        <begin position="1"/>
        <end position="21"/>
    </location>
</feature>
<feature type="chain" id="PRO_5022013861" evidence="1">
    <location>
        <begin position="22"/>
        <end position="175"/>
    </location>
</feature>
<organism evidence="3 4">
    <name type="scientific">Christiangramia sabulilitoris</name>
    <dbReference type="NCBI Taxonomy" id="2583991"/>
    <lineage>
        <taxon>Bacteria</taxon>
        <taxon>Pseudomonadati</taxon>
        <taxon>Bacteroidota</taxon>
        <taxon>Flavobacteriia</taxon>
        <taxon>Flavobacteriales</taxon>
        <taxon>Flavobacteriaceae</taxon>
        <taxon>Christiangramia</taxon>
    </lineage>
</organism>
<keyword evidence="4" id="KW-1185">Reference proteome</keyword>
<accession>A0A550I746</accession>
<gene>
    <name evidence="3" type="ORF">FGM01_02585</name>
</gene>
<comment type="caution">
    <text evidence="3">The sequence shown here is derived from an EMBL/GenBank/DDBJ whole genome shotgun (WGS) entry which is preliminary data.</text>
</comment>
<dbReference type="OrthoDB" id="9810918at2"/>
<dbReference type="RefSeq" id="WP_143409576.1">
    <property type="nucleotide sequence ID" value="NZ_VHSF01000001.1"/>
</dbReference>
<dbReference type="Pfam" id="PF04536">
    <property type="entry name" value="TPM_phosphatase"/>
    <property type="match status" value="1"/>
</dbReference>
<feature type="domain" description="TPM" evidence="2">
    <location>
        <begin position="48"/>
        <end position="171"/>
    </location>
</feature>
<evidence type="ECO:0000313" key="4">
    <source>
        <dbReference type="Proteomes" id="UP000315131"/>
    </source>
</evidence>
<dbReference type="EMBL" id="VHSF01000001">
    <property type="protein sequence ID" value="TRO66797.1"/>
    <property type="molecule type" value="Genomic_DNA"/>
</dbReference>
<reference evidence="3 4" key="1">
    <citation type="submission" date="2019-06" db="EMBL/GenBank/DDBJ databases">
        <title>Gramella sabulilitoris sp. nov., isolated from a marine sand.</title>
        <authorList>
            <person name="Yoon J.-H."/>
        </authorList>
    </citation>
    <scope>NUCLEOTIDE SEQUENCE [LARGE SCALE GENOMIC DNA]</scope>
    <source>
        <strain evidence="3 4">HSMS-1</strain>
    </source>
</reference>
<proteinExistence type="predicted"/>
<protein>
    <submittedName>
        <fullName evidence="3">TPM domain-containing protein</fullName>
    </submittedName>
</protein>
<keyword evidence="1" id="KW-0732">Signal</keyword>
<evidence type="ECO:0000313" key="3">
    <source>
        <dbReference type="EMBL" id="TRO66797.1"/>
    </source>
</evidence>